<organism evidence="5 6">
    <name type="scientific">Brevibacterium casei</name>
    <dbReference type="NCBI Taxonomy" id="33889"/>
    <lineage>
        <taxon>Bacteria</taxon>
        <taxon>Bacillati</taxon>
        <taxon>Actinomycetota</taxon>
        <taxon>Actinomycetes</taxon>
        <taxon>Micrococcales</taxon>
        <taxon>Brevibacteriaceae</taxon>
        <taxon>Brevibacterium</taxon>
    </lineage>
</organism>
<sequence>MPSTSSTATRVITLGVAGGPRWWPATASEEPSGIATAVVVGDAFYLIDAGSGTGRNLVRAGLPMERMRAMFLTHLHSDHVAALPSLLLFSSYEAKSENSDPIRIIGPGDRGTPPPLSEHAAASDGTAARTPLYPEKPTPGTADMVDLLFRAFATDLNDRYLDGLKPTAKQLFTASDIAVPTTIGYHPDDDPAPEIRPFAIYEDDRVRVLATLALHPPVAPAFGFRIETDDGVVAISGDTTFTPNMIALADNADILLHEAIDEEWIDAVHGSPTDPVARASRAHHLRSHTTVADALRVADSASAKQLLLHHIVPGNNRSSIQAQLSAVRNSRASIPHDRDEFILR</sequence>
<dbReference type="CDD" id="cd07719">
    <property type="entry name" value="arylsulfatase_AtsA-like_MBL-fold"/>
    <property type="match status" value="1"/>
</dbReference>
<keyword evidence="1" id="KW-0255">Endonuclease</keyword>
<dbReference type="EMBL" id="CP065989">
    <property type="protein sequence ID" value="QQB15739.1"/>
    <property type="molecule type" value="Genomic_DNA"/>
</dbReference>
<dbReference type="PANTHER" id="PTHR46018">
    <property type="entry name" value="ZINC PHOSPHODIESTERASE ELAC PROTEIN 1"/>
    <property type="match status" value="1"/>
</dbReference>
<dbReference type="RefSeq" id="WP_198500669.1">
    <property type="nucleotide sequence ID" value="NZ_CP065989.1"/>
</dbReference>
<evidence type="ECO:0000256" key="3">
    <source>
        <dbReference type="SAM" id="MobiDB-lite"/>
    </source>
</evidence>
<gene>
    <name evidence="5" type="ORF">I6H47_07420</name>
</gene>
<feature type="region of interest" description="Disordered" evidence="3">
    <location>
        <begin position="100"/>
        <end position="136"/>
    </location>
</feature>
<protein>
    <submittedName>
        <fullName evidence="5">MBL fold metallo-hydrolase</fullName>
    </submittedName>
</protein>
<dbReference type="AlphaFoldDB" id="A0A7T4DLB5"/>
<dbReference type="Pfam" id="PF23023">
    <property type="entry name" value="Anti-Pycsar_Apyc1"/>
    <property type="match status" value="1"/>
</dbReference>
<evidence type="ECO:0000256" key="2">
    <source>
        <dbReference type="ARBA" id="ARBA00022801"/>
    </source>
</evidence>
<dbReference type="PANTHER" id="PTHR46018:SF2">
    <property type="entry name" value="ZINC PHOSPHODIESTERASE ELAC PROTEIN 1"/>
    <property type="match status" value="1"/>
</dbReference>
<dbReference type="Pfam" id="PF12706">
    <property type="entry name" value="Lactamase_B_2"/>
    <property type="match status" value="1"/>
</dbReference>
<proteinExistence type="predicted"/>
<name>A0A7T4DLB5_9MICO</name>
<dbReference type="InterPro" id="IPR044094">
    <property type="entry name" value="AtsA-like_MBL-fold"/>
</dbReference>
<dbReference type="SUPFAM" id="SSF56281">
    <property type="entry name" value="Metallo-hydrolase/oxidoreductase"/>
    <property type="match status" value="1"/>
</dbReference>
<dbReference type="Proteomes" id="UP000595374">
    <property type="component" value="Chromosome"/>
</dbReference>
<evidence type="ECO:0000313" key="5">
    <source>
        <dbReference type="EMBL" id="QQB15739.1"/>
    </source>
</evidence>
<dbReference type="GO" id="GO:0042781">
    <property type="term" value="F:3'-tRNA processing endoribonuclease activity"/>
    <property type="evidence" value="ECO:0007669"/>
    <property type="project" value="TreeGrafter"/>
</dbReference>
<feature type="domain" description="Metallo-beta-lactamase" evidence="4">
    <location>
        <begin position="207"/>
        <end position="311"/>
    </location>
</feature>
<evidence type="ECO:0000256" key="1">
    <source>
        <dbReference type="ARBA" id="ARBA00022759"/>
    </source>
</evidence>
<evidence type="ECO:0000259" key="4">
    <source>
        <dbReference type="Pfam" id="PF12706"/>
    </source>
</evidence>
<dbReference type="InterPro" id="IPR001279">
    <property type="entry name" value="Metallo-B-lactamas"/>
</dbReference>
<evidence type="ECO:0000313" key="6">
    <source>
        <dbReference type="Proteomes" id="UP000595374"/>
    </source>
</evidence>
<dbReference type="InterPro" id="IPR036866">
    <property type="entry name" value="RibonucZ/Hydroxyglut_hydro"/>
</dbReference>
<dbReference type="Gene3D" id="3.60.15.10">
    <property type="entry name" value="Ribonuclease Z/Hydroxyacylglutathione hydrolase-like"/>
    <property type="match status" value="1"/>
</dbReference>
<keyword evidence="2 5" id="KW-0378">Hydrolase</keyword>
<accession>A0A7T4DLB5</accession>
<reference evidence="5 6" key="1">
    <citation type="submission" date="2020-12" db="EMBL/GenBank/DDBJ databases">
        <title>FDA dAtabase for Regulatory Grade micrObial Sequences (FDA-ARGOS): Supporting development and validation of Infectious Disease Dx tests.</title>
        <authorList>
            <person name="Sproer C."/>
            <person name="Gronow S."/>
            <person name="Severitt S."/>
            <person name="Schroder I."/>
            <person name="Tallon L."/>
            <person name="Sadzewicz L."/>
            <person name="Zhao X."/>
            <person name="Boylan J."/>
            <person name="Ott S."/>
            <person name="Bowen H."/>
            <person name="Vavikolanu K."/>
            <person name="Mehta A."/>
            <person name="Aluvathingal J."/>
            <person name="Nadendla S."/>
            <person name="Lowell S."/>
            <person name="Myers T."/>
            <person name="Yan Y."/>
            <person name="Sichtig H."/>
        </authorList>
    </citation>
    <scope>NUCLEOTIDE SEQUENCE [LARGE SCALE GENOMIC DNA]</scope>
    <source>
        <strain evidence="5 6">FDAARGOS_990</strain>
    </source>
</reference>
<keyword evidence="1" id="KW-0540">Nuclease</keyword>